<feature type="region of interest" description="Disordered" evidence="1">
    <location>
        <begin position="67"/>
        <end position="113"/>
    </location>
</feature>
<evidence type="ECO:0000256" key="1">
    <source>
        <dbReference type="SAM" id="MobiDB-lite"/>
    </source>
</evidence>
<dbReference type="EMBL" id="UOGG01000169">
    <property type="protein sequence ID" value="VAX31705.1"/>
    <property type="molecule type" value="Genomic_DNA"/>
</dbReference>
<feature type="compositionally biased region" description="Polar residues" evidence="1">
    <location>
        <begin position="79"/>
        <end position="90"/>
    </location>
</feature>
<sequence>MKKIIGLVLSSAIFFMMVGEVPAGWFDDTTKSVNKKIGDLNRAIGGVNRSVDGINRSVDGVNRTKKKIKTLKGDKNPSARHSSTQNQNPSGVGVGNPGYTPSAQKEAVGSDFGNHRQEATIKYSMLELYTGMPVAEAEKFVRQHLDVGAVYEYDERNKTSSNNIYPFAKIFESRNKKEAIALYSSPWRSDLLSGASRSKIYEEPQRSAIEASLAEKYGKPVRSGLWGDFSGVDWICRSFGNTKNEFSSEYLNNVEGDGPLDILSRLRGSFSIIKGVSLETSVTTRKLQTCLPTVTATFSKSKSGSVVTIAIFDHTIALENFLSDYVARKQKAADAREKQIQNKDPGMKF</sequence>
<accession>A0A3B1DJ40</accession>
<proteinExistence type="predicted"/>
<reference evidence="2" key="1">
    <citation type="submission" date="2018-06" db="EMBL/GenBank/DDBJ databases">
        <authorList>
            <person name="Zhirakovskaya E."/>
        </authorList>
    </citation>
    <scope>NUCLEOTIDE SEQUENCE</scope>
</reference>
<gene>
    <name evidence="2" type="ORF">MNBD_NITROSPINAE05-59</name>
</gene>
<dbReference type="AlphaFoldDB" id="A0A3B1DJ40"/>
<name>A0A3B1DJ40_9ZZZZ</name>
<organism evidence="2">
    <name type="scientific">hydrothermal vent metagenome</name>
    <dbReference type="NCBI Taxonomy" id="652676"/>
    <lineage>
        <taxon>unclassified sequences</taxon>
        <taxon>metagenomes</taxon>
        <taxon>ecological metagenomes</taxon>
    </lineage>
</organism>
<protein>
    <submittedName>
        <fullName evidence="2">Uncharacterized protein</fullName>
    </submittedName>
</protein>
<evidence type="ECO:0000313" key="2">
    <source>
        <dbReference type="EMBL" id="VAX31705.1"/>
    </source>
</evidence>